<dbReference type="EMBL" id="AP018365">
    <property type="protein sequence ID" value="BBA95377.1"/>
    <property type="molecule type" value="Genomic_DNA"/>
</dbReference>
<accession>A0A7U3UMN2</accession>
<organism evidence="4 5">
    <name type="scientific">Actinacidiphila reveromycinica</name>
    <dbReference type="NCBI Taxonomy" id="659352"/>
    <lineage>
        <taxon>Bacteria</taxon>
        <taxon>Bacillati</taxon>
        <taxon>Actinomycetota</taxon>
        <taxon>Actinomycetes</taxon>
        <taxon>Kitasatosporales</taxon>
        <taxon>Streptomycetaceae</taxon>
        <taxon>Actinacidiphila</taxon>
    </lineage>
</organism>
<proteinExistence type="predicted"/>
<evidence type="ECO:0000313" key="5">
    <source>
        <dbReference type="Proteomes" id="UP000595703"/>
    </source>
</evidence>
<feature type="coiled-coil region" evidence="1">
    <location>
        <begin position="85"/>
        <end position="116"/>
    </location>
</feature>
<protein>
    <submittedName>
        <fullName evidence="4">Uncharacterized protein</fullName>
    </submittedName>
</protein>
<feature type="transmembrane region" description="Helical" evidence="3">
    <location>
        <begin position="117"/>
        <end position="139"/>
    </location>
</feature>
<reference evidence="4 5" key="4">
    <citation type="journal article" date="2020" name="Sci. Rep.">
        <title>beta-carboline chemical signals induce reveromycin production through a LuxR family regulator in Streptomyces sp. SN-593.</title>
        <authorList>
            <person name="Panthee S."/>
            <person name="Kito N."/>
            <person name="Hayashi T."/>
            <person name="Shimizu T."/>
            <person name="Ishikawa J."/>
            <person name="Hamamoto H."/>
            <person name="Osada H."/>
            <person name="Takahashi S."/>
        </authorList>
    </citation>
    <scope>NUCLEOTIDE SEQUENCE [LARGE SCALE GENOMIC DNA]</scope>
    <source>
        <strain evidence="4 5">SN-593</strain>
    </source>
</reference>
<reference evidence="4 5" key="1">
    <citation type="journal article" date="2010" name="J. Bacteriol.">
        <title>Biochemical characterization of a novel indole prenyltransferase from Streptomyces sp. SN-593.</title>
        <authorList>
            <person name="Takahashi S."/>
            <person name="Takagi H."/>
            <person name="Toyoda A."/>
            <person name="Uramoto M."/>
            <person name="Nogawa T."/>
            <person name="Ueki M."/>
            <person name="Sakaki Y."/>
            <person name="Osada H."/>
        </authorList>
    </citation>
    <scope>NUCLEOTIDE SEQUENCE [LARGE SCALE GENOMIC DNA]</scope>
    <source>
        <strain evidence="4 5">SN-593</strain>
    </source>
</reference>
<dbReference type="Proteomes" id="UP000595703">
    <property type="component" value="Chromosome"/>
</dbReference>
<evidence type="ECO:0000256" key="1">
    <source>
        <dbReference type="SAM" id="Coils"/>
    </source>
</evidence>
<keyword evidence="5" id="KW-1185">Reference proteome</keyword>
<name>A0A7U3UMN2_9ACTN</name>
<evidence type="ECO:0000256" key="2">
    <source>
        <dbReference type="SAM" id="MobiDB-lite"/>
    </source>
</evidence>
<dbReference type="AlphaFoldDB" id="A0A7U3UMN2"/>
<reference evidence="4 5" key="3">
    <citation type="journal article" date="2011" name="Nat. Chem. Biol.">
        <title>Reveromycin A biosynthesis uses RevG and RevJ for stereospecific spiroacetal formation.</title>
        <authorList>
            <person name="Takahashi S."/>
            <person name="Toyoda A."/>
            <person name="Sekiyama Y."/>
            <person name="Takagi H."/>
            <person name="Nogawa T."/>
            <person name="Uramoto M."/>
            <person name="Suzuki R."/>
            <person name="Koshino H."/>
            <person name="Kumano T."/>
            <person name="Panthee S."/>
            <person name="Dairi T."/>
            <person name="Ishikawa J."/>
            <person name="Ikeda H."/>
            <person name="Sakaki Y."/>
            <person name="Osada H."/>
        </authorList>
    </citation>
    <scope>NUCLEOTIDE SEQUENCE [LARGE SCALE GENOMIC DNA]</scope>
    <source>
        <strain evidence="4 5">SN-593</strain>
    </source>
</reference>
<keyword evidence="3" id="KW-1133">Transmembrane helix</keyword>
<reference evidence="4 5" key="2">
    <citation type="journal article" date="2011" name="J. Antibiot.">
        <title>Furaquinocins I and J: novel polyketide isoprenoid hybrid compounds from Streptomyces reveromyceticus SN-593.</title>
        <authorList>
            <person name="Panthee S."/>
            <person name="Takahashi S."/>
            <person name="Takagi H."/>
            <person name="Nogawa T."/>
            <person name="Oowada E."/>
            <person name="Uramoto M."/>
            <person name="Osada H."/>
        </authorList>
    </citation>
    <scope>NUCLEOTIDE SEQUENCE [LARGE SCALE GENOMIC DNA]</scope>
    <source>
        <strain evidence="4 5">SN-593</strain>
    </source>
</reference>
<keyword evidence="3" id="KW-0812">Transmembrane</keyword>
<keyword evidence="3" id="KW-0472">Membrane</keyword>
<sequence length="140" mass="15170">MRTDSTDGTGDTDRTGGTEGGNGTGGARGRHGDDPSGLHRIEGYLLWSAEVARARREAGGFTEHLPWLTTAQREEVERVYVADRLRLSRETLRRIVDRAAELREEYAARYRELRRRCVAAAVVGGGAAAGALGAAAYLAR</sequence>
<keyword evidence="1" id="KW-0175">Coiled coil</keyword>
<feature type="compositionally biased region" description="Basic and acidic residues" evidence="2">
    <location>
        <begin position="1"/>
        <end position="16"/>
    </location>
</feature>
<gene>
    <name evidence="4" type="ORF">RVR_212</name>
</gene>
<dbReference type="KEGG" id="arev:RVR_212"/>
<evidence type="ECO:0000313" key="4">
    <source>
        <dbReference type="EMBL" id="BBA95377.1"/>
    </source>
</evidence>
<feature type="compositionally biased region" description="Gly residues" evidence="2">
    <location>
        <begin position="17"/>
        <end position="27"/>
    </location>
</feature>
<feature type="region of interest" description="Disordered" evidence="2">
    <location>
        <begin position="1"/>
        <end position="36"/>
    </location>
</feature>
<evidence type="ECO:0000256" key="3">
    <source>
        <dbReference type="SAM" id="Phobius"/>
    </source>
</evidence>